<proteinExistence type="predicted"/>
<dbReference type="KEGG" id="bcen:DM39_1492"/>
<evidence type="ECO:0000313" key="1">
    <source>
        <dbReference type="EMBL" id="AIO31827.1"/>
    </source>
</evidence>
<reference evidence="1 2" key="1">
    <citation type="submission" date="2014-05" db="EMBL/GenBank/DDBJ databases">
        <authorList>
            <person name="Bishop-Lilly K.A."/>
            <person name="Broomall S.M."/>
            <person name="Chain P.S."/>
            <person name="Chertkov O."/>
            <person name="Coyne S.R."/>
            <person name="Daligault H.E."/>
            <person name="Davenport K.W."/>
            <person name="Erkkila T."/>
            <person name="Frey K.G."/>
            <person name="Gibbons H.S."/>
            <person name="Gu W."/>
            <person name="Jaissle J."/>
            <person name="Johnson S.L."/>
            <person name="Koroleva G.I."/>
            <person name="Ladner J.T."/>
            <person name="Lo C.-C."/>
            <person name="Minogue T.D."/>
            <person name="Munk C."/>
            <person name="Palacios G.F."/>
            <person name="Redden C.L."/>
            <person name="Rosenzweig C.N."/>
            <person name="Scholz M.B."/>
            <person name="Teshima H."/>
            <person name="Xu Y."/>
        </authorList>
    </citation>
    <scope>NUCLEOTIDE SEQUENCE [LARGE SCALE GENOMIC DNA]</scope>
    <source>
        <strain evidence="1 2">DDS 22E-1</strain>
    </source>
</reference>
<organism evidence="1 2">
    <name type="scientific">Burkholderia cenocepacia</name>
    <dbReference type="NCBI Taxonomy" id="95486"/>
    <lineage>
        <taxon>Bacteria</taxon>
        <taxon>Pseudomonadati</taxon>
        <taxon>Pseudomonadota</taxon>
        <taxon>Betaproteobacteria</taxon>
        <taxon>Burkholderiales</taxon>
        <taxon>Burkholderiaceae</taxon>
        <taxon>Burkholderia</taxon>
        <taxon>Burkholderia cepacia complex</taxon>
    </lineage>
</organism>
<protein>
    <recommendedName>
        <fullName evidence="3">ApeA N-terminal domain-containing protein</fullName>
    </recommendedName>
</protein>
<evidence type="ECO:0008006" key="3">
    <source>
        <dbReference type="Google" id="ProtNLM"/>
    </source>
</evidence>
<keyword evidence="2" id="KW-1185">Reference proteome</keyword>
<gene>
    <name evidence="1" type="ORF">DM39_1492</name>
</gene>
<dbReference type="EMBL" id="CP007783">
    <property type="protein sequence ID" value="AIO31827.1"/>
    <property type="molecule type" value="Genomic_DNA"/>
</dbReference>
<name>A0AAN0RQ62_9BURK</name>
<dbReference type="Proteomes" id="UP000029413">
    <property type="component" value="Chromosome 1"/>
</dbReference>
<dbReference type="AlphaFoldDB" id="A0AAN0RQ62"/>
<accession>A0AAN0RQ62</accession>
<sequence length="299" mass="33300">MLIDIHADFTVLGPKDVHYSGSANISIPVRDVQASVSLDLASRHCAVDITALNVEADVVSALNETATLVNQRSYPIALSSLEADVKLSAQTVVHAWKYLLARDQEIPEEALGGTTLKWKQSSSSDWHKFPSVIYGWATVRQVPHLAGEQVARLQQLVSDGVTPLVGMRYLHRAKSETDPKYRWVDATIAAELCIKEVLQKARPETEVLFTNLQSPPLHKLYGDILESFLGERSPHAGDLRRGAEIRNALVHKPAITDVDSTRASEYVKDVESAIFHALTLLFKNKGYFDFWRGLEANRY</sequence>
<evidence type="ECO:0000313" key="2">
    <source>
        <dbReference type="Proteomes" id="UP000029413"/>
    </source>
</evidence>